<reference evidence="11 12" key="1">
    <citation type="submission" date="2012-10" db="EMBL/GenBank/DDBJ databases">
        <title>Genome sequencing of Tanticharoenia sakaeratensis NBRC 103193.</title>
        <authorList>
            <person name="Azuma Y."/>
            <person name="Hadano H."/>
            <person name="Hirakawa H."/>
            <person name="Matsushita K."/>
        </authorList>
    </citation>
    <scope>NUCLEOTIDE SEQUENCE [LARGE SCALE GENOMIC DNA]</scope>
    <source>
        <strain evidence="11 12">NBRC 103193</strain>
    </source>
</reference>
<gene>
    <name evidence="11" type="ORF">Tasa_019_061</name>
</gene>
<feature type="region of interest" description="Disordered" evidence="8">
    <location>
        <begin position="123"/>
        <end position="169"/>
    </location>
</feature>
<evidence type="ECO:0000259" key="10">
    <source>
        <dbReference type="PROSITE" id="PS51007"/>
    </source>
</evidence>
<keyword evidence="5" id="KW-0560">Oxidoreductase</keyword>
<dbReference type="PANTHER" id="PTHR30600:SF10">
    <property type="entry name" value="BLL6722 PROTEIN"/>
    <property type="match status" value="1"/>
</dbReference>
<evidence type="ECO:0000256" key="9">
    <source>
        <dbReference type="SAM" id="SignalP"/>
    </source>
</evidence>
<evidence type="ECO:0000256" key="7">
    <source>
        <dbReference type="PROSITE-ProRule" id="PRU00433"/>
    </source>
</evidence>
<feature type="chain" id="PRO_5002307952" evidence="9">
    <location>
        <begin position="36"/>
        <end position="455"/>
    </location>
</feature>
<dbReference type="GO" id="GO:0020037">
    <property type="term" value="F:heme binding"/>
    <property type="evidence" value="ECO:0007669"/>
    <property type="project" value="InterPro"/>
</dbReference>
<dbReference type="EMBL" id="BALE01000019">
    <property type="protein sequence ID" value="GAN54376.1"/>
    <property type="molecule type" value="Genomic_DNA"/>
</dbReference>
<evidence type="ECO:0000313" key="12">
    <source>
        <dbReference type="Proteomes" id="UP000032679"/>
    </source>
</evidence>
<evidence type="ECO:0000256" key="8">
    <source>
        <dbReference type="SAM" id="MobiDB-lite"/>
    </source>
</evidence>
<feature type="domain" description="Cytochrome c" evidence="10">
    <location>
        <begin position="273"/>
        <end position="450"/>
    </location>
</feature>
<keyword evidence="12" id="KW-1185">Reference proteome</keyword>
<dbReference type="GO" id="GO:0046872">
    <property type="term" value="F:metal ion binding"/>
    <property type="evidence" value="ECO:0007669"/>
    <property type="project" value="UniProtKB-KW"/>
</dbReference>
<accession>A0A0D6MLR1</accession>
<dbReference type="InterPro" id="IPR051395">
    <property type="entry name" value="Cytochrome_c_Peroxidase/MauG"/>
</dbReference>
<dbReference type="STRING" id="1231623.Tasa_019_061"/>
<sequence length="455" mass="49713">MFFFRSPERLPAFRTLALMAALPFMGLAGAARAHAQTPGTCAPRTDGSNPCPSALRLPPTQPLSLMAQIGKAMFYDKALSGNGQLSCASCHDPHHHYGPATDTPVFLGGTKLDQQGRRAVPSLTYLDREPSFSIGPDNPVSEQGPPPLAPPTGDAAHGPKSAANTSSSAANMVPQGGLFWDGRADTLQQQTLGPLYDPAEMASTRKRVLTRISHAPYTAALKQLSGMAGAAEPDFLLNEAMFALARYQIEDPNFHAYSSKFDAWLQGHARFTPLEREGYLLYNDPGKGNCAACHVDTVPSNGLPPLFTDHQYEALGAPRNRDLIANHDPAHFDLGVCDREPDGRKTLAPYCGMFATPTLRNSATRHVFFHNGVFRSLRQVLDFYVLRDIEPERFYARGADGKVQPYDDLPVQYRKNIDMTDAPLDRKHGDAPALNDHERDAIVAFLQTLTDRPGH</sequence>
<evidence type="ECO:0000256" key="5">
    <source>
        <dbReference type="ARBA" id="ARBA00023002"/>
    </source>
</evidence>
<evidence type="ECO:0000256" key="6">
    <source>
        <dbReference type="ARBA" id="ARBA00023004"/>
    </source>
</evidence>
<dbReference type="InterPro" id="IPR036909">
    <property type="entry name" value="Cyt_c-like_dom_sf"/>
</dbReference>
<feature type="signal peptide" evidence="9">
    <location>
        <begin position="1"/>
        <end position="35"/>
    </location>
</feature>
<protein>
    <submittedName>
        <fullName evidence="11">Cytochrome c peroxidase</fullName>
    </submittedName>
</protein>
<keyword evidence="6 7" id="KW-0408">Iron</keyword>
<proteinExistence type="predicted"/>
<dbReference type="Proteomes" id="UP000032679">
    <property type="component" value="Unassembled WGS sequence"/>
</dbReference>
<dbReference type="Pfam" id="PF03150">
    <property type="entry name" value="CCP_MauG"/>
    <property type="match status" value="1"/>
</dbReference>
<evidence type="ECO:0000313" key="11">
    <source>
        <dbReference type="EMBL" id="GAN54376.1"/>
    </source>
</evidence>
<dbReference type="InterPro" id="IPR009056">
    <property type="entry name" value="Cyt_c-like_dom"/>
</dbReference>
<dbReference type="Gene3D" id="1.10.760.10">
    <property type="entry name" value="Cytochrome c-like domain"/>
    <property type="match status" value="2"/>
</dbReference>
<dbReference type="SUPFAM" id="SSF46626">
    <property type="entry name" value="Cytochrome c"/>
    <property type="match status" value="2"/>
</dbReference>
<evidence type="ECO:0000256" key="3">
    <source>
        <dbReference type="ARBA" id="ARBA00022723"/>
    </source>
</evidence>
<dbReference type="GO" id="GO:0009055">
    <property type="term" value="F:electron transfer activity"/>
    <property type="evidence" value="ECO:0007669"/>
    <property type="project" value="InterPro"/>
</dbReference>
<keyword evidence="3 7" id="KW-0479">Metal-binding</keyword>
<comment type="subcellular location">
    <subcellularLocation>
        <location evidence="1">Cell envelope</location>
    </subcellularLocation>
</comment>
<name>A0A0D6MLR1_9PROT</name>
<dbReference type="PROSITE" id="PS51007">
    <property type="entry name" value="CYTC"/>
    <property type="match status" value="1"/>
</dbReference>
<evidence type="ECO:0000256" key="1">
    <source>
        <dbReference type="ARBA" id="ARBA00004196"/>
    </source>
</evidence>
<dbReference type="AlphaFoldDB" id="A0A0D6MLR1"/>
<keyword evidence="2 7" id="KW-0349">Heme</keyword>
<evidence type="ECO:0000256" key="4">
    <source>
        <dbReference type="ARBA" id="ARBA00022729"/>
    </source>
</evidence>
<evidence type="ECO:0000256" key="2">
    <source>
        <dbReference type="ARBA" id="ARBA00022617"/>
    </source>
</evidence>
<dbReference type="GO" id="GO:0030313">
    <property type="term" value="C:cell envelope"/>
    <property type="evidence" value="ECO:0007669"/>
    <property type="project" value="UniProtKB-SubCell"/>
</dbReference>
<dbReference type="PANTHER" id="PTHR30600">
    <property type="entry name" value="CYTOCHROME C PEROXIDASE-RELATED"/>
    <property type="match status" value="1"/>
</dbReference>
<keyword evidence="4 9" id="KW-0732">Signal</keyword>
<dbReference type="InterPro" id="IPR004852">
    <property type="entry name" value="Di-haem_cyt_c_peroxidsae"/>
</dbReference>
<comment type="caution">
    <text evidence="11">The sequence shown here is derived from an EMBL/GenBank/DDBJ whole genome shotgun (WGS) entry which is preliminary data.</text>
</comment>
<dbReference type="GO" id="GO:0004130">
    <property type="term" value="F:cytochrome-c peroxidase activity"/>
    <property type="evidence" value="ECO:0007669"/>
    <property type="project" value="TreeGrafter"/>
</dbReference>
<organism evidence="11 12">
    <name type="scientific">Tanticharoenia sakaeratensis NBRC 103193</name>
    <dbReference type="NCBI Taxonomy" id="1231623"/>
    <lineage>
        <taxon>Bacteria</taxon>
        <taxon>Pseudomonadati</taxon>
        <taxon>Pseudomonadota</taxon>
        <taxon>Alphaproteobacteria</taxon>
        <taxon>Acetobacterales</taxon>
        <taxon>Acetobacteraceae</taxon>
        <taxon>Tanticharoenia</taxon>
    </lineage>
</organism>
<keyword evidence="11" id="KW-0575">Peroxidase</keyword>